<sequence length="359" mass="43640">MNLIKDYFYYTWYSIIFNTQQYDGHNSYLSYFFIVNCIFIFLIFRLNRKKCFDNTFLRILSMLFISFFLLGCLGFLTRDYSFAYDKNMSLESQTKWGGLVWENIIGISVLYSLISLVLYRKFITSFLYLKPELHDDFFQKTAFNWIEYKKFLGLGIEIAIFLASMIVANKQNTERALTYNDAWMYTIILILLSFRLSFSLEYIKYKNKFPFTRQDYEALEFYSKDNRLNLASIDKRSKRKWIIYGVDFDYKTKLVLYFRKKLLIKKKISNSNLPVKMKVNQRKIRRIIKRNLDLPKIIDLIGFPNSEIVKVKSKINYKYAQWNNNFFNYFIRFNNNEVIKIQKVFKYRRNRIYKDLLIR</sequence>
<keyword evidence="1" id="KW-0472">Membrane</keyword>
<keyword evidence="1" id="KW-0812">Transmembrane</keyword>
<gene>
    <name evidence="2" type="ORF">NCTC11086_01260</name>
</gene>
<dbReference type="AlphaFoldDB" id="A0A2X3YH45"/>
<feature type="transmembrane region" description="Helical" evidence="1">
    <location>
        <begin position="56"/>
        <end position="76"/>
    </location>
</feature>
<dbReference type="EMBL" id="LS483364">
    <property type="protein sequence ID" value="SQF71319.1"/>
    <property type="molecule type" value="Genomic_DNA"/>
</dbReference>
<feature type="transmembrane region" description="Helical" evidence="1">
    <location>
        <begin position="28"/>
        <end position="44"/>
    </location>
</feature>
<feature type="transmembrane region" description="Helical" evidence="1">
    <location>
        <begin position="151"/>
        <end position="170"/>
    </location>
</feature>
<proteinExistence type="predicted"/>
<dbReference type="Proteomes" id="UP000248534">
    <property type="component" value="Chromosome 1"/>
</dbReference>
<reference evidence="2 3" key="1">
    <citation type="submission" date="2018-06" db="EMBL/GenBank/DDBJ databases">
        <authorList>
            <consortium name="Pathogen Informatics"/>
            <person name="Doyle S."/>
        </authorList>
    </citation>
    <scope>NUCLEOTIDE SEQUENCE [LARGE SCALE GENOMIC DNA]</scope>
    <source>
        <strain evidence="2 3">NCTC11086</strain>
    </source>
</reference>
<feature type="transmembrane region" description="Helical" evidence="1">
    <location>
        <begin position="96"/>
        <end position="119"/>
    </location>
</feature>
<feature type="transmembrane region" description="Helical" evidence="1">
    <location>
        <begin position="182"/>
        <end position="203"/>
    </location>
</feature>
<organism evidence="2 3">
    <name type="scientific">Streptococcus sanguinis</name>
    <dbReference type="NCBI Taxonomy" id="1305"/>
    <lineage>
        <taxon>Bacteria</taxon>
        <taxon>Bacillati</taxon>
        <taxon>Bacillota</taxon>
        <taxon>Bacilli</taxon>
        <taxon>Lactobacillales</taxon>
        <taxon>Streptococcaceae</taxon>
        <taxon>Streptococcus</taxon>
    </lineage>
</organism>
<accession>A0A2X3YH45</accession>
<protein>
    <submittedName>
        <fullName evidence="2">Uncharacterized protein</fullName>
    </submittedName>
</protein>
<keyword evidence="1" id="KW-1133">Transmembrane helix</keyword>
<evidence type="ECO:0000313" key="2">
    <source>
        <dbReference type="EMBL" id="SQF71319.1"/>
    </source>
</evidence>
<name>A0A2X3YH45_STRSA</name>
<evidence type="ECO:0000256" key="1">
    <source>
        <dbReference type="SAM" id="Phobius"/>
    </source>
</evidence>
<evidence type="ECO:0000313" key="3">
    <source>
        <dbReference type="Proteomes" id="UP000248534"/>
    </source>
</evidence>